<dbReference type="RefSeq" id="WP_121875632.1">
    <property type="nucleotide sequence ID" value="NZ_REFJ01000001.1"/>
</dbReference>
<evidence type="ECO:0000256" key="4">
    <source>
        <dbReference type="ARBA" id="ARBA00023239"/>
    </source>
</evidence>
<dbReference type="GO" id="GO:0016829">
    <property type="term" value="F:lyase activity"/>
    <property type="evidence" value="ECO:0007669"/>
    <property type="project" value="UniProtKB-KW"/>
</dbReference>
<evidence type="ECO:0000256" key="1">
    <source>
        <dbReference type="ARBA" id="ARBA00004418"/>
    </source>
</evidence>
<dbReference type="PANTHER" id="PTHR39210">
    <property type="entry name" value="HEPARIN-SULFATE LYASE"/>
    <property type="match status" value="1"/>
</dbReference>
<dbReference type="InterPro" id="IPR008929">
    <property type="entry name" value="Chondroitin_lyas"/>
</dbReference>
<comment type="subcellular location">
    <subcellularLocation>
        <location evidence="1">Periplasm</location>
    </subcellularLocation>
</comment>
<dbReference type="InterPro" id="IPR012480">
    <property type="entry name" value="Hepar_II_III_C"/>
</dbReference>
<dbReference type="Proteomes" id="UP000267187">
    <property type="component" value="Unassembled WGS sequence"/>
</dbReference>
<feature type="chain" id="PRO_5018158298" evidence="5">
    <location>
        <begin position="23"/>
        <end position="716"/>
    </location>
</feature>
<dbReference type="AlphaFoldDB" id="A0A3M0AAW7"/>
<evidence type="ECO:0000259" key="7">
    <source>
        <dbReference type="Pfam" id="PF07940"/>
    </source>
</evidence>
<dbReference type="InterPro" id="IPR008397">
    <property type="entry name" value="Alginate_lyase_dom"/>
</dbReference>
<keyword evidence="2 5" id="KW-0732">Signal</keyword>
<feature type="domain" description="Alginate lyase" evidence="6">
    <location>
        <begin position="89"/>
        <end position="296"/>
    </location>
</feature>
<evidence type="ECO:0000313" key="8">
    <source>
        <dbReference type="EMBL" id="RMA82291.1"/>
    </source>
</evidence>
<feature type="signal peptide" evidence="5">
    <location>
        <begin position="1"/>
        <end position="22"/>
    </location>
</feature>
<name>A0A3M0AAW7_9GAMM</name>
<evidence type="ECO:0000256" key="3">
    <source>
        <dbReference type="ARBA" id="ARBA00022764"/>
    </source>
</evidence>
<gene>
    <name evidence="8" type="ORF">DFR27_0239</name>
</gene>
<keyword evidence="3" id="KW-0574">Periplasm</keyword>
<comment type="caution">
    <text evidence="8">The sequence shown here is derived from an EMBL/GenBank/DDBJ whole genome shotgun (WGS) entry which is preliminary data.</text>
</comment>
<dbReference type="EMBL" id="REFJ01000001">
    <property type="protein sequence ID" value="RMA82291.1"/>
    <property type="molecule type" value="Genomic_DNA"/>
</dbReference>
<reference evidence="8 9" key="1">
    <citation type="submission" date="2018-10" db="EMBL/GenBank/DDBJ databases">
        <title>Genomic Encyclopedia of Type Strains, Phase IV (KMG-IV): sequencing the most valuable type-strain genomes for metagenomic binning, comparative biology and taxonomic classification.</title>
        <authorList>
            <person name="Goeker M."/>
        </authorList>
    </citation>
    <scope>NUCLEOTIDE SEQUENCE [LARGE SCALE GENOMIC DNA]</scope>
    <source>
        <strain evidence="8 9">DSM 25080</strain>
    </source>
</reference>
<organism evidence="8 9">
    <name type="scientific">Umboniibacter marinipuniceus</name>
    <dbReference type="NCBI Taxonomy" id="569599"/>
    <lineage>
        <taxon>Bacteria</taxon>
        <taxon>Pseudomonadati</taxon>
        <taxon>Pseudomonadota</taxon>
        <taxon>Gammaproteobacteria</taxon>
        <taxon>Cellvibrionales</taxon>
        <taxon>Cellvibrionaceae</taxon>
        <taxon>Umboniibacter</taxon>
    </lineage>
</organism>
<dbReference type="GO" id="GO:0042597">
    <property type="term" value="C:periplasmic space"/>
    <property type="evidence" value="ECO:0007669"/>
    <property type="project" value="UniProtKB-SubCell"/>
</dbReference>
<keyword evidence="4 8" id="KW-0456">Lyase</keyword>
<evidence type="ECO:0000259" key="6">
    <source>
        <dbReference type="Pfam" id="PF05426"/>
    </source>
</evidence>
<evidence type="ECO:0000256" key="2">
    <source>
        <dbReference type="ARBA" id="ARBA00022729"/>
    </source>
</evidence>
<feature type="domain" description="Heparinase II/III-like C-terminal" evidence="7">
    <location>
        <begin position="401"/>
        <end position="644"/>
    </location>
</feature>
<dbReference type="Pfam" id="PF07940">
    <property type="entry name" value="Hepar_II_III_C"/>
    <property type="match status" value="1"/>
</dbReference>
<proteinExistence type="predicted"/>
<evidence type="ECO:0000256" key="5">
    <source>
        <dbReference type="SAM" id="SignalP"/>
    </source>
</evidence>
<dbReference type="SUPFAM" id="SSF48230">
    <property type="entry name" value="Chondroitin AC/alginate lyase"/>
    <property type="match status" value="1"/>
</dbReference>
<protein>
    <submittedName>
        <fullName evidence="8">Alginate lyase</fullName>
    </submittedName>
</protein>
<dbReference type="PANTHER" id="PTHR39210:SF1">
    <property type="entry name" value="HEPARIN-SULFATE LYASE"/>
    <property type="match status" value="1"/>
</dbReference>
<dbReference type="Pfam" id="PF05426">
    <property type="entry name" value="Alginate_lyase"/>
    <property type="match status" value="1"/>
</dbReference>
<sequence length="716" mass="79089">MFVLFRSFITIFFISYASSAAAAHPNLVINTDDVDTMRQAVDSPSGRFTVAYNDLLTRLEPIIESGVDVPVPVDSGGGYTHEQHKLNYRLLYDAGIAFQVSGDERYSDFVRDTLLEYAELYPNLSLHPKHRPNATNPGRLFWQSLNEAVWLVYSIQAYDLVYNSLSSSERDRIEAGVLRPMALFLSEDSPTTFNKVHNHGTWVTAAVGMTGFVLDEPLWVDRALYDLELSGEGGFLKQIDELFSSDGYYSEGPYYQRYALMPFVTFAKAIENNRPNLRIFEYRDNLLLKAIDTTIQLSYDGLFFGINDAIKSKGIVTDELVLAVAIAYSQTGDRSLLSVADAQDQTILSGDGLLVAQALDDNLAEDYQMRSQAFLDGPNDDQGALVVLRSNDSVLVGSEGQALVFKATSQGLGHGHFDKLSIQWFDRGEEVYTDYGAARFLNIESKNGGRYLPENETYAKQTIAHNTLVVNETSHFDGDVKLGNLNAPTLNTFNVSEELVLTSATINTAYDGVLLGRTLVSFDLAGESVVLDIFDVEAETESTLDLPVHYNGQLINTSTDIHSEPSLQPLSDRNGYQHLWLRGTAQPGAGLTQHTVLGENNRFYTHSSILPDRAQVLYVETGANDPDFNLVHQQAFITRIQGAAQNRFVSLFEPHGEYNPAKEYTLEASSRVAAMDVIEDENGLTVYISLTDGSQCAVAIAQDAAGISESAELTCE</sequence>
<keyword evidence="9" id="KW-1185">Reference proteome</keyword>
<dbReference type="OrthoDB" id="9772435at2"/>
<dbReference type="Gene3D" id="2.70.98.70">
    <property type="match status" value="1"/>
</dbReference>
<accession>A0A3M0AAW7</accession>
<evidence type="ECO:0000313" key="9">
    <source>
        <dbReference type="Proteomes" id="UP000267187"/>
    </source>
</evidence>
<dbReference type="Gene3D" id="1.50.10.100">
    <property type="entry name" value="Chondroitin AC/alginate lyase"/>
    <property type="match status" value="1"/>
</dbReference>